<dbReference type="EMBL" id="CM044705">
    <property type="protein sequence ID" value="KAI5661412.1"/>
    <property type="molecule type" value="Genomic_DNA"/>
</dbReference>
<name>A0ACC0AN31_CATRO</name>
<evidence type="ECO:0000313" key="1">
    <source>
        <dbReference type="EMBL" id="KAI5661412.1"/>
    </source>
</evidence>
<comment type="caution">
    <text evidence="1">The sequence shown here is derived from an EMBL/GenBank/DDBJ whole genome shotgun (WGS) entry which is preliminary data.</text>
</comment>
<sequence>MKFSKIFKFFILFNLLLPLYKNVIANQQLPNNDSSSSSSSMVENDKSPNDSSSPFTLLLFIIAVILLVVLFFLFIIYMKKYKALKKQLENNKNILPIFKAEEEISHYKNMEIVVRDPKRTVVEEDNSEGSGNLVFLSEEIHFELDDLLKASAEGLGKGNFGNCYKAMLEKGPIVVVKRMRELKPMDKQEFVKQVRGIAEWKHPNLMPILGYYYSKEEKLLLYKYLPNGNAYNRLHDGRGKPTRVPFRWSSRLAVARGVARALAYLHLNIKSPDAIPHGNLKLTNVLLDENDSVLVTDYALISLISNSLASQRMAAFKSPEFQNQKKISRKSDVRSYGCLLLELLTGRISSDSANSSQDPNNNGVDLASWVHRAVREEWTAEIFDVEISAKRSANAGMVRLLQIAIRCCEKSPELRPEMSEVVREVEKIAVIVDSEDDGDEFGSMERSLTDDSVSAATATPSRSTEDDLR</sequence>
<organism evidence="1 2">
    <name type="scientific">Catharanthus roseus</name>
    <name type="common">Madagascar periwinkle</name>
    <name type="synonym">Vinca rosea</name>
    <dbReference type="NCBI Taxonomy" id="4058"/>
    <lineage>
        <taxon>Eukaryota</taxon>
        <taxon>Viridiplantae</taxon>
        <taxon>Streptophyta</taxon>
        <taxon>Embryophyta</taxon>
        <taxon>Tracheophyta</taxon>
        <taxon>Spermatophyta</taxon>
        <taxon>Magnoliopsida</taxon>
        <taxon>eudicotyledons</taxon>
        <taxon>Gunneridae</taxon>
        <taxon>Pentapetalae</taxon>
        <taxon>asterids</taxon>
        <taxon>lamiids</taxon>
        <taxon>Gentianales</taxon>
        <taxon>Apocynaceae</taxon>
        <taxon>Rauvolfioideae</taxon>
        <taxon>Vinceae</taxon>
        <taxon>Catharanthinae</taxon>
        <taxon>Catharanthus</taxon>
    </lineage>
</organism>
<reference evidence="2" key="1">
    <citation type="journal article" date="2023" name="Nat. Plants">
        <title>Single-cell RNA sequencing provides a high-resolution roadmap for understanding the multicellular compartmentation of specialized metabolism.</title>
        <authorList>
            <person name="Sun S."/>
            <person name="Shen X."/>
            <person name="Li Y."/>
            <person name="Li Y."/>
            <person name="Wang S."/>
            <person name="Li R."/>
            <person name="Zhang H."/>
            <person name="Shen G."/>
            <person name="Guo B."/>
            <person name="Wei J."/>
            <person name="Xu J."/>
            <person name="St-Pierre B."/>
            <person name="Chen S."/>
            <person name="Sun C."/>
        </authorList>
    </citation>
    <scope>NUCLEOTIDE SEQUENCE [LARGE SCALE GENOMIC DNA]</scope>
</reference>
<accession>A0ACC0AN31</accession>
<proteinExistence type="predicted"/>
<keyword evidence="2" id="KW-1185">Reference proteome</keyword>
<protein>
    <submittedName>
        <fullName evidence="1">Uncharacterized protein</fullName>
    </submittedName>
</protein>
<evidence type="ECO:0000313" key="2">
    <source>
        <dbReference type="Proteomes" id="UP001060085"/>
    </source>
</evidence>
<gene>
    <name evidence="1" type="ORF">M9H77_20735</name>
</gene>
<dbReference type="Proteomes" id="UP001060085">
    <property type="component" value="Linkage Group LG05"/>
</dbReference>